<name>A0A418Y944_9GAMM</name>
<accession>A0A418Y944</accession>
<dbReference type="EMBL" id="QZCH01000087">
    <property type="protein sequence ID" value="RJG36163.1"/>
    <property type="molecule type" value="Genomic_DNA"/>
</dbReference>
<sequence length="78" mass="8480">MLNDLIAVFEKGSLFSQQRQHEVVMIAHDGIGTDINGEDTGQLLGFIQYPRFTVLIAAFSVVIITTKKSSPNTAAGAW</sequence>
<keyword evidence="2" id="KW-1185">Reference proteome</keyword>
<reference evidence="1 2" key="2">
    <citation type="submission" date="2019-01" db="EMBL/GenBank/DDBJ databases">
        <title>Motilimonas pumilus sp. nov., isolated from the gut of sea cucumber (Apostichopus japonicus).</title>
        <authorList>
            <person name="Wang F.-Q."/>
            <person name="Ren L.-H."/>
            <person name="Lin Y.-W."/>
            <person name="Sun G.-H."/>
            <person name="Du Z.-J."/>
            <person name="Zhao J.-X."/>
            <person name="Liu X.-J."/>
            <person name="Liu L.-J."/>
        </authorList>
    </citation>
    <scope>NUCLEOTIDE SEQUENCE [LARGE SCALE GENOMIC DNA]</scope>
    <source>
        <strain evidence="1 2">PLHSC7-2</strain>
    </source>
</reference>
<proteinExistence type="predicted"/>
<organism evidence="1 2">
    <name type="scientific">Motilimonas pumila</name>
    <dbReference type="NCBI Taxonomy" id="2303987"/>
    <lineage>
        <taxon>Bacteria</taxon>
        <taxon>Pseudomonadati</taxon>
        <taxon>Pseudomonadota</taxon>
        <taxon>Gammaproteobacteria</taxon>
        <taxon>Alteromonadales</taxon>
        <taxon>Alteromonadales genera incertae sedis</taxon>
        <taxon>Motilimonas</taxon>
    </lineage>
</organism>
<dbReference type="AlphaFoldDB" id="A0A418Y944"/>
<reference evidence="1 2" key="1">
    <citation type="submission" date="2018-09" db="EMBL/GenBank/DDBJ databases">
        <authorList>
            <person name="Wang F."/>
        </authorList>
    </citation>
    <scope>NUCLEOTIDE SEQUENCE [LARGE SCALE GENOMIC DNA]</scope>
    <source>
        <strain evidence="1 2">PLHSC7-2</strain>
    </source>
</reference>
<gene>
    <name evidence="1" type="ORF">D1Z90_20515</name>
</gene>
<protein>
    <submittedName>
        <fullName evidence="1">Uncharacterized protein</fullName>
    </submittedName>
</protein>
<comment type="caution">
    <text evidence="1">The sequence shown here is derived from an EMBL/GenBank/DDBJ whole genome shotgun (WGS) entry which is preliminary data.</text>
</comment>
<evidence type="ECO:0000313" key="2">
    <source>
        <dbReference type="Proteomes" id="UP000283255"/>
    </source>
</evidence>
<evidence type="ECO:0000313" key="1">
    <source>
        <dbReference type="EMBL" id="RJG36163.1"/>
    </source>
</evidence>
<dbReference type="Proteomes" id="UP000283255">
    <property type="component" value="Unassembled WGS sequence"/>
</dbReference>